<evidence type="ECO:0008006" key="10">
    <source>
        <dbReference type="Google" id="ProtNLM"/>
    </source>
</evidence>
<evidence type="ECO:0000313" key="9">
    <source>
        <dbReference type="EMBL" id="KAF2583684.1"/>
    </source>
</evidence>
<feature type="transmembrane region" description="Helical" evidence="5">
    <location>
        <begin position="437"/>
        <end position="458"/>
    </location>
</feature>
<dbReference type="SMART" id="SM00473">
    <property type="entry name" value="PAN_AP"/>
    <property type="match status" value="1"/>
</dbReference>
<dbReference type="AlphaFoldDB" id="A0A8S9JNS1"/>
<keyword evidence="3" id="KW-1015">Disulfide bond</keyword>
<organism evidence="9">
    <name type="scientific">Brassica cretica</name>
    <name type="common">Mustard</name>
    <dbReference type="NCBI Taxonomy" id="69181"/>
    <lineage>
        <taxon>Eukaryota</taxon>
        <taxon>Viridiplantae</taxon>
        <taxon>Streptophyta</taxon>
        <taxon>Embryophyta</taxon>
        <taxon>Tracheophyta</taxon>
        <taxon>Spermatophyta</taxon>
        <taxon>Magnoliopsida</taxon>
        <taxon>eudicotyledons</taxon>
        <taxon>Gunneridae</taxon>
        <taxon>Pentapetalae</taxon>
        <taxon>rosids</taxon>
        <taxon>malvids</taxon>
        <taxon>Brassicales</taxon>
        <taxon>Brassicaceae</taxon>
        <taxon>Brassiceae</taxon>
        <taxon>Brassica</taxon>
    </lineage>
</organism>
<evidence type="ECO:0000256" key="6">
    <source>
        <dbReference type="SAM" id="SignalP"/>
    </source>
</evidence>
<evidence type="ECO:0000256" key="5">
    <source>
        <dbReference type="SAM" id="Phobius"/>
    </source>
</evidence>
<dbReference type="Pfam" id="PF01453">
    <property type="entry name" value="B_lectin"/>
    <property type="match status" value="1"/>
</dbReference>
<dbReference type="InterPro" id="IPR000858">
    <property type="entry name" value="S_locus_glycoprot_dom"/>
</dbReference>
<dbReference type="Gene3D" id="3.50.4.10">
    <property type="entry name" value="Hepatocyte Growth Factor"/>
    <property type="match status" value="1"/>
</dbReference>
<protein>
    <recommendedName>
        <fullName evidence="10">Non-specific serine/threonine protein kinase</fullName>
    </recommendedName>
</protein>
<evidence type="ECO:0000256" key="2">
    <source>
        <dbReference type="ARBA" id="ARBA00022729"/>
    </source>
</evidence>
<dbReference type="Pfam" id="PF08276">
    <property type="entry name" value="PAN_2"/>
    <property type="match status" value="1"/>
</dbReference>
<keyword evidence="5" id="KW-0812">Transmembrane</keyword>
<evidence type="ECO:0000256" key="3">
    <source>
        <dbReference type="ARBA" id="ARBA00023157"/>
    </source>
</evidence>
<reference evidence="9" key="1">
    <citation type="submission" date="2019-12" db="EMBL/GenBank/DDBJ databases">
        <title>Genome sequencing and annotation of Brassica cretica.</title>
        <authorList>
            <person name="Studholme D.J."/>
            <person name="Sarris P.F."/>
        </authorList>
    </citation>
    <scope>NUCLEOTIDE SEQUENCE</scope>
    <source>
        <strain evidence="9">PFS-102/07</strain>
        <tissue evidence="9">Leaf</tissue>
    </source>
</reference>
<comment type="caution">
    <text evidence="9">The sequence shown here is derived from an EMBL/GenBank/DDBJ whole genome shotgun (WGS) entry which is preliminary data.</text>
</comment>
<dbReference type="PANTHER" id="PTHR32444:SF235">
    <property type="entry name" value="OS01G0783900 PROTEIN"/>
    <property type="match status" value="1"/>
</dbReference>
<dbReference type="Pfam" id="PF00954">
    <property type="entry name" value="S_locus_glycop"/>
    <property type="match status" value="1"/>
</dbReference>
<keyword evidence="4" id="KW-0325">Glycoprotein</keyword>
<dbReference type="InterPro" id="IPR001480">
    <property type="entry name" value="Bulb-type_lectin_dom"/>
</dbReference>
<dbReference type="SUPFAM" id="SSF51110">
    <property type="entry name" value="alpha-D-mannose-specific plant lectins"/>
    <property type="match status" value="1"/>
</dbReference>
<gene>
    <name evidence="9" type="ORF">F2Q70_00035197</name>
</gene>
<evidence type="ECO:0000259" key="8">
    <source>
        <dbReference type="PROSITE" id="PS50948"/>
    </source>
</evidence>
<feature type="signal peptide" evidence="6">
    <location>
        <begin position="1"/>
        <end position="22"/>
    </location>
</feature>
<dbReference type="EMBL" id="QGKY02000246">
    <property type="protein sequence ID" value="KAF2583684.1"/>
    <property type="molecule type" value="Genomic_DNA"/>
</dbReference>
<feature type="domain" description="Apple" evidence="8">
    <location>
        <begin position="342"/>
        <end position="425"/>
    </location>
</feature>
<keyword evidence="1" id="KW-0713">Self-incompatibility</keyword>
<dbReference type="InterPro" id="IPR003609">
    <property type="entry name" value="Pan_app"/>
</dbReference>
<dbReference type="GO" id="GO:0060320">
    <property type="term" value="P:rejection of self pollen"/>
    <property type="evidence" value="ECO:0007669"/>
    <property type="project" value="UniProtKB-KW"/>
</dbReference>
<keyword evidence="5" id="KW-0472">Membrane</keyword>
<dbReference type="SMART" id="SM00108">
    <property type="entry name" value="B_lectin"/>
    <property type="match status" value="1"/>
</dbReference>
<dbReference type="FunFam" id="2.90.10.10:FF:000048">
    <property type="entry name" value="G-type lectin S-receptor-like serine/threonine-protein kinase SD1-1"/>
    <property type="match status" value="1"/>
</dbReference>
<name>A0A8S9JNS1_BRACR</name>
<evidence type="ECO:0000256" key="4">
    <source>
        <dbReference type="ARBA" id="ARBA00023180"/>
    </source>
</evidence>
<feature type="domain" description="Bulb-type lectin" evidence="7">
    <location>
        <begin position="25"/>
        <end position="149"/>
    </location>
</feature>
<keyword evidence="5" id="KW-1133">Transmembrane helix</keyword>
<feature type="chain" id="PRO_5035855665" description="Non-specific serine/threonine protein kinase" evidence="6">
    <location>
        <begin position="23"/>
        <end position="721"/>
    </location>
</feature>
<dbReference type="PROSITE" id="PS50927">
    <property type="entry name" value="BULB_LECTIN"/>
    <property type="match status" value="1"/>
</dbReference>
<dbReference type="PANTHER" id="PTHR32444">
    <property type="entry name" value="BULB-TYPE LECTIN DOMAIN-CONTAINING PROTEIN"/>
    <property type="match status" value="1"/>
</dbReference>
<dbReference type="CDD" id="cd00028">
    <property type="entry name" value="B_lectin"/>
    <property type="match status" value="1"/>
</dbReference>
<dbReference type="PROSITE" id="PS50948">
    <property type="entry name" value="PAN"/>
    <property type="match status" value="1"/>
</dbReference>
<evidence type="ECO:0000259" key="7">
    <source>
        <dbReference type="PROSITE" id="PS50927"/>
    </source>
</evidence>
<dbReference type="InterPro" id="IPR036426">
    <property type="entry name" value="Bulb-type_lectin_dom_sf"/>
</dbReference>
<evidence type="ECO:0000256" key="1">
    <source>
        <dbReference type="ARBA" id="ARBA00022471"/>
    </source>
</evidence>
<keyword evidence="2 6" id="KW-0732">Signal</keyword>
<dbReference type="CDD" id="cd01098">
    <property type="entry name" value="PAN_AP_plant"/>
    <property type="match status" value="1"/>
</dbReference>
<dbReference type="Gene3D" id="2.90.10.10">
    <property type="entry name" value="Bulb-type lectin domain"/>
    <property type="match status" value="1"/>
</dbReference>
<sequence length="721" mass="80843">MRKIPSMFWVPLFLLSSSFSVALDYSVITPRDSLKDGDTLSSTDHVFQLGFFSFDQDEQPQHRFLCLWYKQPFAVVWVANRNNPLYGTSGFLNLSASGDLQLFDGEHRALWSSSSKATKPAKNPYLKINCTGNLLLGDGEEAVLWQSFDDPMNTILAGMKLGKNFKTQQEWSLTSWKTLKDPSTGEYSLSLDTRGLPQLILRKKGDPTYSYRLGSWNGLSFTGAPAMGRENTLFNYKFTSSAQEVNYSWTPRRDIVSRLVLNTTGKLQRFIQSKQHEWNLANTAPEDECDYYSICGAYAVCGISSKNTPSCSCLQGFKPKSGRKWNISRGAEGCVHEVPTKCGKKDIFVKFPGMKLPDTSWSWYDSRNAMTLEDCKVKCSSNCSCTAYANTDIRKGGKGCLLWFGDLLDMREYASFGQDVYIRMGFAKKEFKGREKVGMIVGSVMSIAVVLVAVFACYRKKIMKRYHDSVIHGFTPVGHANHYMPSLKADSIVKVDRFELQARLQSGKFKWNDIPTTETASVMDSSLPRIALTMVSGKKKILLLKKDRDNPVNSPFQAEQQMEANFSGSSSTSRQNQKIDVGGRLIKGILQRNSVIHGFTPVGHANHYMPSLKADSIVKVDRFELQARLQSGKFKWNDIPTTETASVMDSSLPRIALTMVSEKKKILLLKKDCDNPVNSPFQAKQQMEANFSGSSSTSRQNQKIYVGGRLIKGILQRSETA</sequence>
<proteinExistence type="predicted"/>
<accession>A0A8S9JNS1</accession>